<dbReference type="InterPro" id="IPR002035">
    <property type="entry name" value="VWF_A"/>
</dbReference>
<dbReference type="Proteomes" id="UP000887565">
    <property type="component" value="Unplaced"/>
</dbReference>
<protein>
    <submittedName>
        <fullName evidence="5">VWFA domain-containing protein</fullName>
    </submittedName>
</protein>
<dbReference type="SUPFAM" id="SSF53300">
    <property type="entry name" value="vWA-like"/>
    <property type="match status" value="1"/>
</dbReference>
<dbReference type="AlphaFoldDB" id="A0A915JF63"/>
<feature type="transmembrane region" description="Helical" evidence="2">
    <location>
        <begin position="270"/>
        <end position="292"/>
    </location>
</feature>
<keyword evidence="2" id="KW-1133">Transmembrane helix</keyword>
<feature type="domain" description="VWFA" evidence="3">
    <location>
        <begin position="22"/>
        <end position="95"/>
    </location>
</feature>
<sequence>MEKSENVLSLEASGSCNSTIADLIMMVDISGSVLDSIVLDRSFIRSVINGFPIDGKNLRMGFIVFSSVCKTLVPIEKDDMNKALEAITRLQDQGAKFFMVLTTPAREGITKLLGAENVLEAVRKNSTDDRMANKIVTEVCDRTCSTEEKEITGCGWDKQGNCVRNIEIKAYDVKHPACKNFKPGKKTVPCPSDVCKKLCREFKWGQWDKACCGEKKGEKVEQTRTRPIPDHLFNEQTCPKSEKFICTVEQRCDEVMQLMKAEEEKRTKSWYIICICLMVLLLILAMVAFCCLMNSRKRSAERFQRRLKAAGVSIPAVQDMASLDEKTRNVLADLPLFSTYQAASPSSTPSVRKNLAAKIDGKTSAAAAKGSAVKSAVAKGSSTPPRKQTSKTGGGTKSYKKKV</sequence>
<dbReference type="WBParaSite" id="nRc.2.0.1.t24201-RA">
    <property type="protein sequence ID" value="nRc.2.0.1.t24201-RA"/>
    <property type="gene ID" value="nRc.2.0.1.g24201"/>
</dbReference>
<dbReference type="Gene3D" id="3.40.50.410">
    <property type="entry name" value="von Willebrand factor, type A domain"/>
    <property type="match status" value="1"/>
</dbReference>
<dbReference type="InterPro" id="IPR036465">
    <property type="entry name" value="vWFA_dom_sf"/>
</dbReference>
<evidence type="ECO:0000259" key="3">
    <source>
        <dbReference type="Pfam" id="PF00092"/>
    </source>
</evidence>
<evidence type="ECO:0000313" key="4">
    <source>
        <dbReference type="Proteomes" id="UP000887565"/>
    </source>
</evidence>
<accession>A0A915JF63</accession>
<evidence type="ECO:0000313" key="5">
    <source>
        <dbReference type="WBParaSite" id="nRc.2.0.1.t24201-RA"/>
    </source>
</evidence>
<name>A0A915JF63_ROMCU</name>
<proteinExistence type="predicted"/>
<organism evidence="4 5">
    <name type="scientific">Romanomermis culicivorax</name>
    <name type="common">Nematode worm</name>
    <dbReference type="NCBI Taxonomy" id="13658"/>
    <lineage>
        <taxon>Eukaryota</taxon>
        <taxon>Metazoa</taxon>
        <taxon>Ecdysozoa</taxon>
        <taxon>Nematoda</taxon>
        <taxon>Enoplea</taxon>
        <taxon>Dorylaimia</taxon>
        <taxon>Mermithida</taxon>
        <taxon>Mermithoidea</taxon>
        <taxon>Mermithidae</taxon>
        <taxon>Romanomermis</taxon>
    </lineage>
</organism>
<reference evidence="5" key="1">
    <citation type="submission" date="2022-11" db="UniProtKB">
        <authorList>
            <consortium name="WormBaseParasite"/>
        </authorList>
    </citation>
    <scope>IDENTIFICATION</scope>
</reference>
<evidence type="ECO:0000256" key="2">
    <source>
        <dbReference type="SAM" id="Phobius"/>
    </source>
</evidence>
<keyword evidence="4" id="KW-1185">Reference proteome</keyword>
<keyword evidence="2" id="KW-0812">Transmembrane</keyword>
<feature type="region of interest" description="Disordered" evidence="1">
    <location>
        <begin position="375"/>
        <end position="403"/>
    </location>
</feature>
<dbReference type="Pfam" id="PF00092">
    <property type="entry name" value="VWA"/>
    <property type="match status" value="1"/>
</dbReference>
<evidence type="ECO:0000256" key="1">
    <source>
        <dbReference type="SAM" id="MobiDB-lite"/>
    </source>
</evidence>
<keyword evidence="2" id="KW-0472">Membrane</keyword>